<reference evidence="1" key="1">
    <citation type="submission" date="2014-09" db="EMBL/GenBank/DDBJ databases">
        <title>Draft genome sequence of an oleaginous Mucoromycotina fungus Mucor ambiguus NBRC6742.</title>
        <authorList>
            <person name="Takeda I."/>
            <person name="Yamane N."/>
            <person name="Morita T."/>
            <person name="Tamano K."/>
            <person name="Machida M."/>
            <person name="Baker S."/>
            <person name="Koike H."/>
        </authorList>
    </citation>
    <scope>NUCLEOTIDE SEQUENCE</scope>
    <source>
        <strain evidence="1">NBRC 6742</strain>
    </source>
</reference>
<dbReference type="PANTHER" id="PTHR33324:SF2">
    <property type="entry name" value="MYB_SANT-LIKE DNA-BINDING DOMAIN-CONTAINING PROTEIN"/>
    <property type="match status" value="1"/>
</dbReference>
<sequence>MTISAPTSTMTYRNRISLKGKKPYKSWLKDGVNGGPSSMDVLIKWLSYRPNYKKWRREDYSMDRVPKKDLLEEIIDKLRQVGIYHRLAKDVASKISTLQSNYRLTRKWSETEGYKLKYQKGGEKALHDELVKRFPYWDDLHPTFGFSSTAMDLDNLVLKSPSPPSRCRQQSNESIRSTASYTTNDDDLERFLHFNRRKEMERMQKSRDMLYALRQKKQEKQHREEQLSIQYEKLQVERDFVNCLYKAGFTPREALCYIK</sequence>
<name>A0A0C9MDZ3_9FUNG</name>
<dbReference type="Proteomes" id="UP000053815">
    <property type="component" value="Unassembled WGS sequence"/>
</dbReference>
<evidence type="ECO:0000313" key="1">
    <source>
        <dbReference type="EMBL" id="GAN05564.1"/>
    </source>
</evidence>
<evidence type="ECO:0000313" key="2">
    <source>
        <dbReference type="Proteomes" id="UP000053815"/>
    </source>
</evidence>
<dbReference type="EMBL" id="DF836384">
    <property type="protein sequence ID" value="GAN05564.1"/>
    <property type="molecule type" value="Genomic_DNA"/>
</dbReference>
<keyword evidence="2" id="KW-1185">Reference proteome</keyword>
<dbReference type="STRING" id="91626.A0A0C9MDZ3"/>
<dbReference type="PANTHER" id="PTHR33324">
    <property type="entry name" value="EXPRESSED PROTEIN"/>
    <property type="match status" value="1"/>
</dbReference>
<organism evidence="1">
    <name type="scientific">Mucor ambiguus</name>
    <dbReference type="NCBI Taxonomy" id="91626"/>
    <lineage>
        <taxon>Eukaryota</taxon>
        <taxon>Fungi</taxon>
        <taxon>Fungi incertae sedis</taxon>
        <taxon>Mucoromycota</taxon>
        <taxon>Mucoromycotina</taxon>
        <taxon>Mucoromycetes</taxon>
        <taxon>Mucorales</taxon>
        <taxon>Mucorineae</taxon>
        <taxon>Mucoraceae</taxon>
        <taxon>Mucor</taxon>
    </lineage>
</organism>
<gene>
    <name evidence="1" type="ORF">MAM1_0095d05035</name>
</gene>
<dbReference type="AlphaFoldDB" id="A0A0C9MDZ3"/>
<protein>
    <submittedName>
        <fullName evidence="1">Uncharacterized protein</fullName>
    </submittedName>
</protein>
<accession>A0A0C9MDZ3</accession>
<proteinExistence type="predicted"/>
<dbReference type="OrthoDB" id="96345at2759"/>